<sequence length="211" mass="23786">MLQKQQLDGNHSKVGYQVYITDQQSNVRYAGKIVDYNETECKHVVRLNDGQELLVDIKAPNIKVVKDTDHMRDARNSLSGDAPAFDPKASKQSNSLYLFHRLLWRDHPSFVREEHERAQAKQEQRWLLAQQQNAELAAHNAQRGGHPMHLQYNAEGAPNYPVSTSGYPSMGRGPQLLSTQPLNGSGVPMEHTAGYNPNTDELETRRDVSSV</sequence>
<gene>
    <name evidence="2" type="ORF">RFI_11262</name>
</gene>
<feature type="compositionally biased region" description="Basic and acidic residues" evidence="1">
    <location>
        <begin position="202"/>
        <end position="211"/>
    </location>
</feature>
<organism evidence="2 3">
    <name type="scientific">Reticulomyxa filosa</name>
    <dbReference type="NCBI Taxonomy" id="46433"/>
    <lineage>
        <taxon>Eukaryota</taxon>
        <taxon>Sar</taxon>
        <taxon>Rhizaria</taxon>
        <taxon>Retaria</taxon>
        <taxon>Foraminifera</taxon>
        <taxon>Monothalamids</taxon>
        <taxon>Reticulomyxidae</taxon>
        <taxon>Reticulomyxa</taxon>
    </lineage>
</organism>
<evidence type="ECO:0000313" key="2">
    <source>
        <dbReference type="EMBL" id="ETO25873.1"/>
    </source>
</evidence>
<keyword evidence="3" id="KW-1185">Reference proteome</keyword>
<dbReference type="AlphaFoldDB" id="X6NJ19"/>
<protein>
    <submittedName>
        <fullName evidence="2">Uncharacterized protein</fullName>
    </submittedName>
</protein>
<feature type="region of interest" description="Disordered" evidence="1">
    <location>
        <begin position="137"/>
        <end position="211"/>
    </location>
</feature>
<dbReference type="EMBL" id="ASPP01008235">
    <property type="protein sequence ID" value="ETO25873.1"/>
    <property type="molecule type" value="Genomic_DNA"/>
</dbReference>
<evidence type="ECO:0000256" key="1">
    <source>
        <dbReference type="SAM" id="MobiDB-lite"/>
    </source>
</evidence>
<reference evidence="2 3" key="1">
    <citation type="journal article" date="2013" name="Curr. Biol.">
        <title>The Genome of the Foraminiferan Reticulomyxa filosa.</title>
        <authorList>
            <person name="Glockner G."/>
            <person name="Hulsmann N."/>
            <person name="Schleicher M."/>
            <person name="Noegel A.A."/>
            <person name="Eichinger L."/>
            <person name="Gallinger C."/>
            <person name="Pawlowski J."/>
            <person name="Sierra R."/>
            <person name="Euteneuer U."/>
            <person name="Pillet L."/>
            <person name="Moustafa A."/>
            <person name="Platzer M."/>
            <person name="Groth M."/>
            <person name="Szafranski K."/>
            <person name="Schliwa M."/>
        </authorList>
    </citation>
    <scope>NUCLEOTIDE SEQUENCE [LARGE SCALE GENOMIC DNA]</scope>
</reference>
<dbReference type="Proteomes" id="UP000023152">
    <property type="component" value="Unassembled WGS sequence"/>
</dbReference>
<name>X6NJ19_RETFI</name>
<comment type="caution">
    <text evidence="2">The sequence shown here is derived from an EMBL/GenBank/DDBJ whole genome shotgun (WGS) entry which is preliminary data.</text>
</comment>
<evidence type="ECO:0000313" key="3">
    <source>
        <dbReference type="Proteomes" id="UP000023152"/>
    </source>
</evidence>
<proteinExistence type="predicted"/>
<accession>X6NJ19</accession>